<accession>A0ABS2LYY1</accession>
<protein>
    <submittedName>
        <fullName evidence="2">Uncharacterized protein</fullName>
    </submittedName>
</protein>
<evidence type="ECO:0000313" key="3">
    <source>
        <dbReference type="Proteomes" id="UP000764837"/>
    </source>
</evidence>
<dbReference type="RefSeq" id="WP_204944099.1">
    <property type="nucleotide sequence ID" value="NZ_JAFBBP010000001.1"/>
</dbReference>
<keyword evidence="1" id="KW-0472">Membrane</keyword>
<dbReference type="EMBL" id="JAFBBP010000001">
    <property type="protein sequence ID" value="MBM7493386.1"/>
    <property type="molecule type" value="Genomic_DNA"/>
</dbReference>
<organism evidence="2 3">
    <name type="scientific">Micromonospora luteifusca</name>
    <dbReference type="NCBI Taxonomy" id="709860"/>
    <lineage>
        <taxon>Bacteria</taxon>
        <taxon>Bacillati</taxon>
        <taxon>Actinomycetota</taxon>
        <taxon>Actinomycetes</taxon>
        <taxon>Micromonosporales</taxon>
        <taxon>Micromonosporaceae</taxon>
        <taxon>Micromonospora</taxon>
    </lineage>
</organism>
<dbReference type="Proteomes" id="UP000764837">
    <property type="component" value="Unassembled WGS sequence"/>
</dbReference>
<keyword evidence="1" id="KW-1133">Transmembrane helix</keyword>
<name>A0ABS2LYY1_9ACTN</name>
<keyword evidence="3" id="KW-1185">Reference proteome</keyword>
<evidence type="ECO:0000256" key="1">
    <source>
        <dbReference type="SAM" id="Phobius"/>
    </source>
</evidence>
<sequence length="116" mass="12230">MADDTGGDKPRRRRIAWSVVAAAVVVVGVVVSLGVRHGYQDSGPFHVGTCFQVGDDTSVVATGGLREVGGRAAVVDCETVHDAEITRATRDVSDCAADGAWLKSRGQIYCVTLDRI</sequence>
<feature type="transmembrane region" description="Helical" evidence="1">
    <location>
        <begin position="15"/>
        <end position="35"/>
    </location>
</feature>
<gene>
    <name evidence="2" type="ORF">JOD64_004608</name>
</gene>
<reference evidence="2 3" key="1">
    <citation type="submission" date="2021-01" db="EMBL/GenBank/DDBJ databases">
        <title>Sequencing the genomes of 1000 actinobacteria strains.</title>
        <authorList>
            <person name="Klenk H.-P."/>
        </authorList>
    </citation>
    <scope>NUCLEOTIDE SEQUENCE [LARGE SCALE GENOMIC DNA]</scope>
    <source>
        <strain evidence="2 3">DSM 100204</strain>
    </source>
</reference>
<proteinExistence type="predicted"/>
<evidence type="ECO:0000313" key="2">
    <source>
        <dbReference type="EMBL" id="MBM7493386.1"/>
    </source>
</evidence>
<keyword evidence="1" id="KW-0812">Transmembrane</keyword>
<comment type="caution">
    <text evidence="2">The sequence shown here is derived from an EMBL/GenBank/DDBJ whole genome shotgun (WGS) entry which is preliminary data.</text>
</comment>